<dbReference type="Pfam" id="PF03736">
    <property type="entry name" value="EPTP"/>
    <property type="match status" value="3"/>
</dbReference>
<evidence type="ECO:0000256" key="1">
    <source>
        <dbReference type="ARBA" id="ARBA00022729"/>
    </source>
</evidence>
<evidence type="ECO:0000313" key="5">
    <source>
        <dbReference type="Proteomes" id="UP000028990"/>
    </source>
</evidence>
<evidence type="ECO:0000256" key="3">
    <source>
        <dbReference type="PROSITE-ProRule" id="PRU00075"/>
    </source>
</evidence>
<dbReference type="InterPro" id="IPR009039">
    <property type="entry name" value="EAR"/>
</dbReference>
<protein>
    <submittedName>
        <fullName evidence="4">Protein TSPEAR</fullName>
    </submittedName>
</protein>
<keyword evidence="2" id="KW-0677">Repeat</keyword>
<dbReference type="Proteomes" id="UP000028990">
    <property type="component" value="Unassembled WGS sequence"/>
</dbReference>
<sequence>MGSGVVGRGVGAEWTVLASHRRTWGGPGDGDRQQCEERLHRPEVPPQGPDPTVQTVAPRHVHGVGRMVSPSVGPPPRLVPCVRPLWAPSGQTFGAADWEVFRIGDRIFLAVANSHSYDVGMQLQNDSYVINSAIYELNVTAQTFVKFQDIPTCSALDWEFFSVGEDYFLVVANSFDGNTFSVNSIIYRWQGYEGFVATHHLPTFGCRDWEAFSTAAGSYLIYSSAKEPLSRVLRLRMG</sequence>
<proteinExistence type="predicted"/>
<organism evidence="4 5">
    <name type="scientific">Fukomys damarensis</name>
    <name type="common">Damaraland mole rat</name>
    <name type="synonym">Cryptomys damarensis</name>
    <dbReference type="NCBI Taxonomy" id="885580"/>
    <lineage>
        <taxon>Eukaryota</taxon>
        <taxon>Metazoa</taxon>
        <taxon>Chordata</taxon>
        <taxon>Craniata</taxon>
        <taxon>Vertebrata</taxon>
        <taxon>Euteleostomi</taxon>
        <taxon>Mammalia</taxon>
        <taxon>Eutheria</taxon>
        <taxon>Euarchontoglires</taxon>
        <taxon>Glires</taxon>
        <taxon>Rodentia</taxon>
        <taxon>Hystricomorpha</taxon>
        <taxon>Bathyergidae</taxon>
        <taxon>Fukomys</taxon>
    </lineage>
</organism>
<dbReference type="InterPro" id="IPR005492">
    <property type="entry name" value="EPTP"/>
</dbReference>
<reference evidence="4 5" key="1">
    <citation type="submission" date="2013-11" db="EMBL/GenBank/DDBJ databases">
        <title>The Damaraland mole rat (Fukomys damarensis) genome and evolution of African mole rats.</title>
        <authorList>
            <person name="Gladyshev V.N."/>
            <person name="Fang X."/>
        </authorList>
    </citation>
    <scope>NUCLEOTIDE SEQUENCE [LARGE SCALE GENOMIC DNA]</scope>
    <source>
        <tissue evidence="4">Liver</tissue>
    </source>
</reference>
<keyword evidence="5" id="KW-1185">Reference proteome</keyword>
<feature type="repeat" description="EAR" evidence="3">
    <location>
        <begin position="143"/>
        <end position="191"/>
    </location>
</feature>
<dbReference type="PANTHER" id="PTHR15261:SF4">
    <property type="entry name" value="THROMBOSPONDIN-TYPE LAMININ G DOMAIN AND EAR REPEAT-CONTAINING PROTEIN"/>
    <property type="match status" value="1"/>
</dbReference>
<evidence type="ECO:0000313" key="4">
    <source>
        <dbReference type="EMBL" id="KFO28094.1"/>
    </source>
</evidence>
<feature type="repeat" description="EAR" evidence="3">
    <location>
        <begin position="194"/>
        <end position="237"/>
    </location>
</feature>
<dbReference type="GO" id="GO:0007165">
    <property type="term" value="P:signal transduction"/>
    <property type="evidence" value="ECO:0007669"/>
    <property type="project" value="TreeGrafter"/>
</dbReference>
<dbReference type="AlphaFoldDB" id="A0A091D7K0"/>
<gene>
    <name evidence="4" type="ORF">H920_10468</name>
</gene>
<dbReference type="EMBL" id="KN122816">
    <property type="protein sequence ID" value="KFO28094.1"/>
    <property type="molecule type" value="Genomic_DNA"/>
</dbReference>
<dbReference type="PROSITE" id="PS50912">
    <property type="entry name" value="EAR"/>
    <property type="match status" value="2"/>
</dbReference>
<dbReference type="PANTHER" id="PTHR15261">
    <property type="entry name" value="THROMBOSPONDIN-TYPE LAMININ G DOMAIN AND EAR REPEAT-CONTAINING"/>
    <property type="match status" value="1"/>
</dbReference>
<name>A0A091D7K0_FUKDA</name>
<accession>A0A091D7K0</accession>
<evidence type="ECO:0000256" key="2">
    <source>
        <dbReference type="ARBA" id="ARBA00022737"/>
    </source>
</evidence>
<keyword evidence="1" id="KW-0732">Signal</keyword>